<accession>A0A7Y4GS77</accession>
<keyword evidence="2" id="KW-1185">Reference proteome</keyword>
<dbReference type="RefSeq" id="WP_171580112.1">
    <property type="nucleotide sequence ID" value="NZ_JAAVLX010000004.1"/>
</dbReference>
<evidence type="ECO:0000313" key="2">
    <source>
        <dbReference type="Proteomes" id="UP000544122"/>
    </source>
</evidence>
<name>A0A7Y4GS77_9BRAD</name>
<proteinExistence type="predicted"/>
<dbReference type="AlphaFoldDB" id="A0A7Y4GS77"/>
<dbReference type="Proteomes" id="UP000544122">
    <property type="component" value="Unassembled WGS sequence"/>
</dbReference>
<comment type="caution">
    <text evidence="1">The sequence shown here is derived from an EMBL/GenBank/DDBJ whole genome shotgun (WGS) entry which is preliminary data.</text>
</comment>
<organism evidence="1 2">
    <name type="scientific">Bradyrhizobium australiense</name>
    <dbReference type="NCBI Taxonomy" id="2721161"/>
    <lineage>
        <taxon>Bacteria</taxon>
        <taxon>Pseudomonadati</taxon>
        <taxon>Pseudomonadota</taxon>
        <taxon>Alphaproteobacteria</taxon>
        <taxon>Hyphomicrobiales</taxon>
        <taxon>Nitrobacteraceae</taxon>
        <taxon>Bradyrhizobium</taxon>
    </lineage>
</organism>
<protein>
    <submittedName>
        <fullName evidence="1">Uncharacterized protein</fullName>
    </submittedName>
</protein>
<dbReference type="EMBL" id="JAAVLX010000004">
    <property type="protein sequence ID" value="NOJ40886.1"/>
    <property type="molecule type" value="Genomic_DNA"/>
</dbReference>
<evidence type="ECO:0000313" key="1">
    <source>
        <dbReference type="EMBL" id="NOJ40886.1"/>
    </source>
</evidence>
<gene>
    <name evidence="1" type="ORF">HCN58_14950</name>
</gene>
<reference evidence="1 2" key="1">
    <citation type="submission" date="2020-03" db="EMBL/GenBank/DDBJ databases">
        <title>Bradyrhizobium diversity isolated from nodules of Indigofera sp.</title>
        <authorList>
            <person name="Klepa M."/>
            <person name="Helene L."/>
            <person name="Hungria M."/>
        </authorList>
    </citation>
    <scope>NUCLEOTIDE SEQUENCE [LARGE SCALE GENOMIC DNA]</scope>
    <source>
        <strain evidence="1 2">WSM 1791</strain>
    </source>
</reference>
<sequence>MIDRKLARTLEKAVAYYLYIASKDVPDDDACLYRAAALRLIKKPVDEALLREAAKGKSNDDPLYSNTLCSADVPALEDVWGDFHRKAKSA</sequence>